<dbReference type="GO" id="GO:0043515">
    <property type="term" value="F:kinetochore binding"/>
    <property type="evidence" value="ECO:0007669"/>
    <property type="project" value="TreeGrafter"/>
</dbReference>
<dbReference type="PANTHER" id="PTHR48122:SF1">
    <property type="entry name" value="CENTROMERE PROTEIN H"/>
    <property type="match status" value="1"/>
</dbReference>
<comment type="caution">
    <text evidence="10">The sequence shown here is derived from an EMBL/GenBank/DDBJ whole genome shotgun (WGS) entry which is preliminary data.</text>
</comment>
<keyword evidence="3" id="KW-0158">Chromosome</keyword>
<evidence type="ECO:0000256" key="4">
    <source>
        <dbReference type="ARBA" id="ARBA00022838"/>
    </source>
</evidence>
<feature type="domain" description="Centromere protein H C-terminal" evidence="9">
    <location>
        <begin position="130"/>
        <end position="245"/>
    </location>
</feature>
<dbReference type="GO" id="GO:0005634">
    <property type="term" value="C:nucleus"/>
    <property type="evidence" value="ECO:0007669"/>
    <property type="project" value="UniProtKB-SubCell"/>
</dbReference>
<gene>
    <name evidence="10" type="ORF">LLEC1_06818</name>
</gene>
<keyword evidence="11" id="KW-1185">Reference proteome</keyword>
<protein>
    <recommendedName>
        <fullName evidence="9">Centromere protein H C-terminal domain-containing protein</fullName>
    </recommendedName>
</protein>
<proteinExistence type="inferred from homology"/>
<dbReference type="InterPro" id="IPR040034">
    <property type="entry name" value="CENP-H"/>
</dbReference>
<reference evidence="10 11" key="1">
    <citation type="submission" date="2016-03" db="EMBL/GenBank/DDBJ databases">
        <title>Fine-scale spatial genetic structure of a fungal parasite of coffee scale insects.</title>
        <authorList>
            <person name="Jackson D."/>
            <person name="Zemenick K.A."/>
            <person name="Malloure B."/>
            <person name="Quandt C.A."/>
            <person name="James T.Y."/>
        </authorList>
    </citation>
    <scope>NUCLEOTIDE SEQUENCE [LARGE SCALE GENOMIC DNA]</scope>
    <source>
        <strain evidence="10 11">UM487</strain>
    </source>
</reference>
<dbReference type="PANTHER" id="PTHR48122">
    <property type="entry name" value="CENTROMERE PROTEIN H"/>
    <property type="match status" value="1"/>
</dbReference>
<dbReference type="GO" id="GO:0007059">
    <property type="term" value="P:chromosome segregation"/>
    <property type="evidence" value="ECO:0007669"/>
    <property type="project" value="TreeGrafter"/>
</dbReference>
<comment type="subcellular location">
    <subcellularLocation>
        <location evidence="2">Chromosome</location>
        <location evidence="2">Centromere</location>
        <location evidence="2">Kinetochore</location>
    </subcellularLocation>
    <subcellularLocation>
        <location evidence="1">Nucleus</location>
    </subcellularLocation>
</comment>
<dbReference type="OMA" id="WRVMKGV"/>
<accession>A0A179I9U8</accession>
<dbReference type="OrthoDB" id="2274804at2759"/>
<dbReference type="GO" id="GO:0007052">
    <property type="term" value="P:mitotic spindle organization"/>
    <property type="evidence" value="ECO:0007669"/>
    <property type="project" value="TreeGrafter"/>
</dbReference>
<keyword evidence="6" id="KW-0137">Centromere</keyword>
<evidence type="ECO:0000256" key="2">
    <source>
        <dbReference type="ARBA" id="ARBA00004629"/>
    </source>
</evidence>
<evidence type="ECO:0000256" key="1">
    <source>
        <dbReference type="ARBA" id="ARBA00004123"/>
    </source>
</evidence>
<evidence type="ECO:0000256" key="6">
    <source>
        <dbReference type="ARBA" id="ARBA00023328"/>
    </source>
</evidence>
<dbReference type="GO" id="GO:0051382">
    <property type="term" value="P:kinetochore assembly"/>
    <property type="evidence" value="ECO:0007669"/>
    <property type="project" value="InterPro"/>
</dbReference>
<feature type="compositionally biased region" description="Acidic residues" evidence="8">
    <location>
        <begin position="1"/>
        <end position="14"/>
    </location>
</feature>
<evidence type="ECO:0000256" key="5">
    <source>
        <dbReference type="ARBA" id="ARBA00023242"/>
    </source>
</evidence>
<dbReference type="EMBL" id="LUKN01002230">
    <property type="protein sequence ID" value="OAQ99435.1"/>
    <property type="molecule type" value="Genomic_DNA"/>
</dbReference>
<evidence type="ECO:0000256" key="7">
    <source>
        <dbReference type="ARBA" id="ARBA00025735"/>
    </source>
</evidence>
<dbReference type="AlphaFoldDB" id="A0A179I9U8"/>
<evidence type="ECO:0000313" key="11">
    <source>
        <dbReference type="Proteomes" id="UP000243081"/>
    </source>
</evidence>
<keyword evidence="4" id="KW-0995">Kinetochore</keyword>
<dbReference type="InterPro" id="IPR008426">
    <property type="entry name" value="CENP-H_C"/>
</dbReference>
<keyword evidence="5" id="KW-0539">Nucleus</keyword>
<feature type="region of interest" description="Disordered" evidence="8">
    <location>
        <begin position="1"/>
        <end position="21"/>
    </location>
</feature>
<evidence type="ECO:0000259" key="9">
    <source>
        <dbReference type="Pfam" id="PF05837"/>
    </source>
</evidence>
<dbReference type="Pfam" id="PF05837">
    <property type="entry name" value="CENP-H"/>
    <property type="match status" value="2"/>
</dbReference>
<evidence type="ECO:0000313" key="10">
    <source>
        <dbReference type="EMBL" id="OAQ99435.1"/>
    </source>
</evidence>
<sequence length="248" mass="27546">MDDDERMEDAEDAPEPQLPLSEDERLVLELYDKLQQMQLEIAIVEAQKAYRSAPTDDSPEALAAAQEALLQARSKYKLRNDAVELIMMTHPVLKAVHGSTNASPIERYALALLCFSFLTPLAFSADFLNSSDLLPYIVKRDDAAVQVAKSAAQAQKSRDALTDVQVETLRVCRRNVNLTSKLFDLAGQLKERKAVDWDGGEEALRVRDEKRKWRAVKGAASGIVAGSGVDWVSDEALRDMVLDPEDDD</sequence>
<evidence type="ECO:0000256" key="8">
    <source>
        <dbReference type="SAM" id="MobiDB-lite"/>
    </source>
</evidence>
<feature type="domain" description="Centromere protein H C-terminal" evidence="9">
    <location>
        <begin position="26"/>
        <end position="113"/>
    </location>
</feature>
<name>A0A179I9U8_CORDF</name>
<evidence type="ECO:0000256" key="3">
    <source>
        <dbReference type="ARBA" id="ARBA00022454"/>
    </source>
</evidence>
<comment type="similarity">
    <text evidence="7">Belongs to the CENP-H/MCM16 family.</text>
</comment>
<dbReference type="GO" id="GO:0000776">
    <property type="term" value="C:kinetochore"/>
    <property type="evidence" value="ECO:0007669"/>
    <property type="project" value="UniProtKB-KW"/>
</dbReference>
<organism evidence="10 11">
    <name type="scientific">Cordyceps confragosa</name>
    <name type="common">Lecanicillium lecanii</name>
    <dbReference type="NCBI Taxonomy" id="2714763"/>
    <lineage>
        <taxon>Eukaryota</taxon>
        <taxon>Fungi</taxon>
        <taxon>Dikarya</taxon>
        <taxon>Ascomycota</taxon>
        <taxon>Pezizomycotina</taxon>
        <taxon>Sordariomycetes</taxon>
        <taxon>Hypocreomycetidae</taxon>
        <taxon>Hypocreales</taxon>
        <taxon>Cordycipitaceae</taxon>
        <taxon>Akanthomyces</taxon>
    </lineage>
</organism>
<dbReference type="Proteomes" id="UP000243081">
    <property type="component" value="Unassembled WGS sequence"/>
</dbReference>